<dbReference type="SUPFAM" id="SSF50939">
    <property type="entry name" value="Sialidases"/>
    <property type="match status" value="1"/>
</dbReference>
<accession>A0ABV8GLM9</accession>
<dbReference type="InterPro" id="IPR036278">
    <property type="entry name" value="Sialidase_sf"/>
</dbReference>
<reference evidence="2" key="1">
    <citation type="journal article" date="2019" name="Int. J. Syst. Evol. Microbiol.">
        <title>The Global Catalogue of Microorganisms (GCM) 10K type strain sequencing project: providing services to taxonomists for standard genome sequencing and annotation.</title>
        <authorList>
            <consortium name="The Broad Institute Genomics Platform"/>
            <consortium name="The Broad Institute Genome Sequencing Center for Infectious Disease"/>
            <person name="Wu L."/>
            <person name="Ma J."/>
        </authorList>
    </citation>
    <scope>NUCLEOTIDE SEQUENCE [LARGE SCALE GENOMIC DNA]</scope>
    <source>
        <strain evidence="2">TBRC 1276</strain>
    </source>
</reference>
<dbReference type="Gene3D" id="2.120.10.10">
    <property type="match status" value="1"/>
</dbReference>
<dbReference type="CDD" id="cd15482">
    <property type="entry name" value="Sialidase_non-viral"/>
    <property type="match status" value="1"/>
</dbReference>
<sequence>MDRRDLLKSAGVVVGGALVGGASSGQAEARSVGFRVMTAATGVAARTDRRPVAGGVHDPRTGTTFISWGGTNEDSYVQALTNGVWSAPLKIIDGRGDSHNYPTMVQADDGHLVVVVGMHNGETVVARSSRPHTIDGGWDVRVVAEGAAASYPMPFKAANGHLFVFFRETTRTLVPGTPPDTRPILYMRSTDHGVTWQSSKQLTGLPYALGSTDRPDNLNEIYLGQLRHQRHPERVHLVWTLAGGGPAQHRHDYYHKDIHYAWFDPNTLAFHAADGTDLGPQLTDDEMEGPCKVAVTPLERPGDVVSPDYIQLVGWLQNGRPFVVWFTRDASLGFHVYSSVWTPRGWRSDEVATGLRAREMEPIGPNTWRVYTTVDGQSGIATHRLGHGRRWEPETVIPTPKPVARIELITAFRDPARILATGASSAREVTVADGDVYVAGLDRH</sequence>
<dbReference type="PROSITE" id="PS51318">
    <property type="entry name" value="TAT"/>
    <property type="match status" value="1"/>
</dbReference>
<dbReference type="RefSeq" id="WP_379533619.1">
    <property type="nucleotide sequence ID" value="NZ_JBHSBI010000030.1"/>
</dbReference>
<protein>
    <submittedName>
        <fullName evidence="1">BNR-4 repeat-containing protein</fullName>
    </submittedName>
</protein>
<dbReference type="Pfam" id="PF15892">
    <property type="entry name" value="BNR_4"/>
    <property type="match status" value="1"/>
</dbReference>
<name>A0ABV8GLM9_9ACTN</name>
<keyword evidence="2" id="KW-1185">Reference proteome</keyword>
<dbReference type="Proteomes" id="UP001595851">
    <property type="component" value="Unassembled WGS sequence"/>
</dbReference>
<dbReference type="EMBL" id="JBHSBI010000030">
    <property type="protein sequence ID" value="MFC4013763.1"/>
    <property type="molecule type" value="Genomic_DNA"/>
</dbReference>
<evidence type="ECO:0000313" key="1">
    <source>
        <dbReference type="EMBL" id="MFC4013763.1"/>
    </source>
</evidence>
<organism evidence="1 2">
    <name type="scientific">Nonomuraea purpurea</name>
    <dbReference type="NCBI Taxonomy" id="1849276"/>
    <lineage>
        <taxon>Bacteria</taxon>
        <taxon>Bacillati</taxon>
        <taxon>Actinomycetota</taxon>
        <taxon>Actinomycetes</taxon>
        <taxon>Streptosporangiales</taxon>
        <taxon>Streptosporangiaceae</taxon>
        <taxon>Nonomuraea</taxon>
    </lineage>
</organism>
<proteinExistence type="predicted"/>
<gene>
    <name evidence="1" type="ORF">ACFOY2_41510</name>
</gene>
<evidence type="ECO:0000313" key="2">
    <source>
        <dbReference type="Proteomes" id="UP001595851"/>
    </source>
</evidence>
<comment type="caution">
    <text evidence="1">The sequence shown here is derived from an EMBL/GenBank/DDBJ whole genome shotgun (WGS) entry which is preliminary data.</text>
</comment>
<dbReference type="InterPro" id="IPR006311">
    <property type="entry name" value="TAT_signal"/>
</dbReference>